<keyword evidence="2 4" id="KW-0597">Phosphoprotein</keyword>
<evidence type="ECO:0000256" key="2">
    <source>
        <dbReference type="ARBA" id="ARBA00022553"/>
    </source>
</evidence>
<dbReference type="Proteomes" id="UP000283497">
    <property type="component" value="Unassembled WGS sequence"/>
</dbReference>
<proteinExistence type="predicted"/>
<organism evidence="7 9">
    <name type="scientific">Anaerobutyricum hallii</name>
    <dbReference type="NCBI Taxonomy" id="39488"/>
    <lineage>
        <taxon>Bacteria</taxon>
        <taxon>Bacillati</taxon>
        <taxon>Bacillota</taxon>
        <taxon>Clostridia</taxon>
        <taxon>Lachnospirales</taxon>
        <taxon>Lachnospiraceae</taxon>
        <taxon>Anaerobutyricum</taxon>
    </lineage>
</organism>
<dbReference type="PANTHER" id="PTHR45339">
    <property type="entry name" value="HYBRID SIGNAL TRANSDUCTION HISTIDINE KINASE J"/>
    <property type="match status" value="1"/>
</dbReference>
<evidence type="ECO:0000313" key="9">
    <source>
        <dbReference type="Proteomes" id="UP000283700"/>
    </source>
</evidence>
<reference evidence="8 9" key="1">
    <citation type="submission" date="2018-08" db="EMBL/GenBank/DDBJ databases">
        <title>A genome reference for cultivated species of the human gut microbiota.</title>
        <authorList>
            <person name="Zou Y."/>
            <person name="Xue W."/>
            <person name="Luo G."/>
        </authorList>
    </citation>
    <scope>NUCLEOTIDE SEQUENCE [LARGE SCALE GENOMIC DNA]</scope>
    <source>
        <strain evidence="7 9">AF31-17AC</strain>
        <strain evidence="6 8">AF45-14BH</strain>
    </source>
</reference>
<feature type="modified residue" description="4-aspartylphosphate" evidence="4">
    <location>
        <position position="15"/>
    </location>
</feature>
<dbReference type="PROSITE" id="PS50110">
    <property type="entry name" value="RESPONSE_REGULATORY"/>
    <property type="match status" value="1"/>
</dbReference>
<evidence type="ECO:0000313" key="7">
    <source>
        <dbReference type="EMBL" id="RHN07551.1"/>
    </source>
</evidence>
<comment type="caution">
    <text evidence="7">The sequence shown here is derived from an EMBL/GenBank/DDBJ whole genome shotgun (WGS) entry which is preliminary data.</text>
</comment>
<evidence type="ECO:0000259" key="5">
    <source>
        <dbReference type="PROSITE" id="PS50110"/>
    </source>
</evidence>
<evidence type="ECO:0000256" key="1">
    <source>
        <dbReference type="ARBA" id="ARBA00018672"/>
    </source>
</evidence>
<gene>
    <name evidence="6" type="ORF">DW068_11555</name>
    <name evidence="7" type="ORF">DWZ29_15305</name>
</gene>
<sequence length="82" mass="9720">MNEVDADRYDLIFMDIQMPKMDGYMTTREIRTLKNNKKANIPIVAMTANAFEELNNLHKEEHFLFLSIRNNVIMCLENKKIK</sequence>
<dbReference type="InterPro" id="IPR011006">
    <property type="entry name" value="CheY-like_superfamily"/>
</dbReference>
<dbReference type="EMBL" id="QRQO01000068">
    <property type="protein sequence ID" value="RHN07551.1"/>
    <property type="molecule type" value="Genomic_DNA"/>
</dbReference>
<name>A0A415TTX0_9FIRM</name>
<feature type="domain" description="Response regulatory" evidence="5">
    <location>
        <begin position="1"/>
        <end position="81"/>
    </location>
</feature>
<evidence type="ECO:0000256" key="3">
    <source>
        <dbReference type="ARBA" id="ARBA00024867"/>
    </source>
</evidence>
<dbReference type="Proteomes" id="UP000283700">
    <property type="component" value="Unassembled WGS sequence"/>
</dbReference>
<comment type="function">
    <text evidence="3">May play the central regulatory role in sporulation. It may be an element of the effector pathway responsible for the activation of sporulation genes in response to nutritional stress. Spo0A may act in concert with spo0H (a sigma factor) to control the expression of some genes that are critical to the sporulation process.</text>
</comment>
<dbReference type="SUPFAM" id="SSF52172">
    <property type="entry name" value="CheY-like"/>
    <property type="match status" value="1"/>
</dbReference>
<evidence type="ECO:0000313" key="8">
    <source>
        <dbReference type="Proteomes" id="UP000283497"/>
    </source>
</evidence>
<dbReference type="Pfam" id="PF00072">
    <property type="entry name" value="Response_reg"/>
    <property type="match status" value="1"/>
</dbReference>
<evidence type="ECO:0000256" key="4">
    <source>
        <dbReference type="PROSITE-ProRule" id="PRU00169"/>
    </source>
</evidence>
<dbReference type="InterPro" id="IPR001789">
    <property type="entry name" value="Sig_transdc_resp-reg_receiver"/>
</dbReference>
<protein>
    <recommendedName>
        <fullName evidence="1">Stage 0 sporulation protein A homolog</fullName>
    </recommendedName>
</protein>
<dbReference type="EMBL" id="QRNJ01000046">
    <property type="protein sequence ID" value="RHK37351.1"/>
    <property type="molecule type" value="Genomic_DNA"/>
</dbReference>
<dbReference type="PANTHER" id="PTHR45339:SF3">
    <property type="entry name" value="HISTIDINE KINASE"/>
    <property type="match status" value="1"/>
</dbReference>
<evidence type="ECO:0000313" key="6">
    <source>
        <dbReference type="EMBL" id="RHK37351.1"/>
    </source>
</evidence>
<dbReference type="AlphaFoldDB" id="A0A415TTX0"/>
<dbReference type="CDD" id="cd17546">
    <property type="entry name" value="REC_hyHK_CKI1_RcsC-like"/>
    <property type="match status" value="1"/>
</dbReference>
<dbReference type="Gene3D" id="3.40.50.2300">
    <property type="match status" value="1"/>
</dbReference>
<accession>A0A415TTX0</accession>
<dbReference type="GO" id="GO:0000160">
    <property type="term" value="P:phosphorelay signal transduction system"/>
    <property type="evidence" value="ECO:0007669"/>
    <property type="project" value="InterPro"/>
</dbReference>